<keyword evidence="3" id="KW-1185">Reference proteome</keyword>
<evidence type="ECO:0000313" key="2">
    <source>
        <dbReference type="EMBL" id="ADG66368.1"/>
    </source>
</evidence>
<feature type="chain" id="PRO_5003076501" evidence="1">
    <location>
        <begin position="21"/>
        <end position="93"/>
    </location>
</feature>
<dbReference type="HOGENOM" id="CLU_2397090_0_0_0"/>
<organism evidence="2 3">
    <name type="scientific">Planctopirus limnophila (strain ATCC 43296 / DSM 3776 / IFAM 1008 / Mu 290)</name>
    <name type="common">Planctomyces limnophilus</name>
    <dbReference type="NCBI Taxonomy" id="521674"/>
    <lineage>
        <taxon>Bacteria</taxon>
        <taxon>Pseudomonadati</taxon>
        <taxon>Planctomycetota</taxon>
        <taxon>Planctomycetia</taxon>
        <taxon>Planctomycetales</taxon>
        <taxon>Planctomycetaceae</taxon>
        <taxon>Planctopirus</taxon>
    </lineage>
</organism>
<name>D5SQB6_PLAL2</name>
<dbReference type="KEGG" id="plm:Plim_0520"/>
<proteinExistence type="predicted"/>
<dbReference type="Proteomes" id="UP000002220">
    <property type="component" value="Chromosome"/>
</dbReference>
<dbReference type="AlphaFoldDB" id="D5SQB6"/>
<feature type="signal peptide" evidence="1">
    <location>
        <begin position="1"/>
        <end position="20"/>
    </location>
</feature>
<gene>
    <name evidence="2" type="ordered locus">Plim_0520</name>
</gene>
<protein>
    <submittedName>
        <fullName evidence="2">Uncharacterized protein</fullName>
    </submittedName>
</protein>
<sequence precursor="true">MILKNIVVFAILSIPSFSGVSCMAEQSQDKSEWFVRPTSPEFPRTFGAHYTTDLHRYPGYGLVVWNYDTNRYQDQAGVSAQILAAARKCRQDF</sequence>
<reference evidence="2 3" key="1">
    <citation type="journal article" date="2010" name="Stand. Genomic Sci.">
        <title>Complete genome sequence of Planctomyces limnophilus type strain (Mu 290).</title>
        <authorList>
            <person name="Labutti K."/>
            <person name="Sikorski J."/>
            <person name="Schneider S."/>
            <person name="Nolan M."/>
            <person name="Lucas S."/>
            <person name="Glavina Del Rio T."/>
            <person name="Tice H."/>
            <person name="Cheng J.F."/>
            <person name="Goodwin L."/>
            <person name="Pitluck S."/>
            <person name="Liolios K."/>
            <person name="Ivanova N."/>
            <person name="Mavromatis K."/>
            <person name="Mikhailova N."/>
            <person name="Pati A."/>
            <person name="Chen A."/>
            <person name="Palaniappan K."/>
            <person name="Land M."/>
            <person name="Hauser L."/>
            <person name="Chang Y.J."/>
            <person name="Jeffries C.D."/>
            <person name="Tindall B.J."/>
            <person name="Rohde M."/>
            <person name="Goker M."/>
            <person name="Woyke T."/>
            <person name="Bristow J."/>
            <person name="Eisen J.A."/>
            <person name="Markowitz V."/>
            <person name="Hugenholtz P."/>
            <person name="Kyrpides N.C."/>
            <person name="Klenk H.P."/>
            <person name="Lapidus A."/>
        </authorList>
    </citation>
    <scope>NUCLEOTIDE SEQUENCE [LARGE SCALE GENOMIC DNA]</scope>
    <source>
        <strain evidence="3">ATCC 43296 / DSM 3776 / IFAM 1008 / 290</strain>
    </source>
</reference>
<keyword evidence="1" id="KW-0732">Signal</keyword>
<evidence type="ECO:0000313" key="3">
    <source>
        <dbReference type="Proteomes" id="UP000002220"/>
    </source>
</evidence>
<dbReference type="PROSITE" id="PS51257">
    <property type="entry name" value="PROKAR_LIPOPROTEIN"/>
    <property type="match status" value="1"/>
</dbReference>
<accession>D5SQB6</accession>
<dbReference type="EMBL" id="CP001744">
    <property type="protein sequence ID" value="ADG66368.1"/>
    <property type="molecule type" value="Genomic_DNA"/>
</dbReference>
<evidence type="ECO:0000256" key="1">
    <source>
        <dbReference type="SAM" id="SignalP"/>
    </source>
</evidence>